<accession>A0A7R9MG45</accession>
<organism evidence="2">
    <name type="scientific">Oppiella nova</name>
    <dbReference type="NCBI Taxonomy" id="334625"/>
    <lineage>
        <taxon>Eukaryota</taxon>
        <taxon>Metazoa</taxon>
        <taxon>Ecdysozoa</taxon>
        <taxon>Arthropoda</taxon>
        <taxon>Chelicerata</taxon>
        <taxon>Arachnida</taxon>
        <taxon>Acari</taxon>
        <taxon>Acariformes</taxon>
        <taxon>Sarcoptiformes</taxon>
        <taxon>Oribatida</taxon>
        <taxon>Brachypylina</taxon>
        <taxon>Oppioidea</taxon>
        <taxon>Oppiidae</taxon>
        <taxon>Oppiella</taxon>
    </lineage>
</organism>
<dbReference type="AlphaFoldDB" id="A0A7R9MG45"/>
<feature type="domain" description="C2H2-type" evidence="1">
    <location>
        <begin position="14"/>
        <end position="39"/>
    </location>
</feature>
<dbReference type="SMART" id="SM00355">
    <property type="entry name" value="ZnF_C2H2"/>
    <property type="match status" value="1"/>
</dbReference>
<dbReference type="InterPro" id="IPR036236">
    <property type="entry name" value="Znf_C2H2_sf"/>
</dbReference>
<gene>
    <name evidence="2" type="ORF">ONB1V03_LOCUS16176</name>
</gene>
<dbReference type="Proteomes" id="UP000728032">
    <property type="component" value="Unassembled WGS sequence"/>
</dbReference>
<evidence type="ECO:0000259" key="1">
    <source>
        <dbReference type="SMART" id="SM00355"/>
    </source>
</evidence>
<dbReference type="SUPFAM" id="SSF57667">
    <property type="entry name" value="beta-beta-alpha zinc fingers"/>
    <property type="match status" value="1"/>
</dbReference>
<sequence>MKRHMNTHTAETVYRCHWPECDYTTTNPIRLNNHINKQHKGLDDYLCSYPDCQFTTKKCKAKIKGKGMKLRGKFDLKYGSLWFDNHIQANGTGSLIITFRPLAAVVNYTHVLYLASVASKPFAPYFQITIMASLRAFNPWHVWEGIGMCAETVLT</sequence>
<dbReference type="OrthoDB" id="6277246at2759"/>
<reference evidence="2" key="1">
    <citation type="submission" date="2020-11" db="EMBL/GenBank/DDBJ databases">
        <authorList>
            <person name="Tran Van P."/>
        </authorList>
    </citation>
    <scope>NUCLEOTIDE SEQUENCE</scope>
</reference>
<evidence type="ECO:0000313" key="3">
    <source>
        <dbReference type="Proteomes" id="UP000728032"/>
    </source>
</evidence>
<evidence type="ECO:0000313" key="2">
    <source>
        <dbReference type="EMBL" id="CAD7659581.1"/>
    </source>
</evidence>
<dbReference type="EMBL" id="CAJPVJ010017786">
    <property type="protein sequence ID" value="CAG2176743.1"/>
    <property type="molecule type" value="Genomic_DNA"/>
</dbReference>
<proteinExistence type="predicted"/>
<name>A0A7R9MG45_9ACAR</name>
<dbReference type="Gene3D" id="3.30.160.60">
    <property type="entry name" value="Classic Zinc Finger"/>
    <property type="match status" value="1"/>
</dbReference>
<keyword evidence="3" id="KW-1185">Reference proteome</keyword>
<dbReference type="EMBL" id="OC932611">
    <property type="protein sequence ID" value="CAD7659581.1"/>
    <property type="molecule type" value="Genomic_DNA"/>
</dbReference>
<protein>
    <recommendedName>
        <fullName evidence="1">C2H2-type domain-containing protein</fullName>
    </recommendedName>
</protein>
<dbReference type="InterPro" id="IPR013087">
    <property type="entry name" value="Znf_C2H2_type"/>
</dbReference>